<dbReference type="AlphaFoldDB" id="A0AAQ1RVL5"/>
<reference evidence="3" key="1">
    <citation type="submission" date="2016-11" db="EMBL/GenBank/DDBJ databases">
        <authorList>
            <person name="Jaros S."/>
            <person name="Januszkiewicz K."/>
            <person name="Wedrychowicz H."/>
        </authorList>
    </citation>
    <scope>NUCLEOTIDE SEQUENCE [LARGE SCALE GENOMIC DNA]</scope>
    <source>
        <strain evidence="3">DSM 4029</strain>
    </source>
</reference>
<reference evidence="1 4" key="3">
    <citation type="journal article" date="2019" name="Nat. Med.">
        <title>A library of human gut bacterial isolates paired with longitudinal multiomics data enables mechanistic microbiome research.</title>
        <authorList>
            <person name="Poyet M."/>
            <person name="Groussin M."/>
            <person name="Gibbons S.M."/>
            <person name="Avila-Pacheco J."/>
            <person name="Jiang X."/>
            <person name="Kearney S.M."/>
            <person name="Perrotta A.R."/>
            <person name="Berdy B."/>
            <person name="Zhao S."/>
            <person name="Lieberman T.D."/>
            <person name="Swanson P.K."/>
            <person name="Smith M."/>
            <person name="Roesemann S."/>
            <person name="Alexander J.E."/>
            <person name="Rich S.A."/>
            <person name="Livny J."/>
            <person name="Vlamakis H."/>
            <person name="Clish C."/>
            <person name="Bullock K."/>
            <person name="Deik A."/>
            <person name="Scott J."/>
            <person name="Pierce K.A."/>
            <person name="Xavier R.J."/>
            <person name="Alm E.J."/>
        </authorList>
    </citation>
    <scope>NUCLEOTIDE SEQUENCE [LARGE SCALE GENOMIC DNA]</scope>
    <source>
        <strain evidence="1 4">BIOML-A2</strain>
    </source>
</reference>
<dbReference type="Proteomes" id="UP000184089">
    <property type="component" value="Unassembled WGS sequence"/>
</dbReference>
<evidence type="ECO:0000313" key="1">
    <source>
        <dbReference type="EMBL" id="MZL68417.1"/>
    </source>
</evidence>
<evidence type="ECO:0000313" key="4">
    <source>
        <dbReference type="Proteomes" id="UP000474718"/>
    </source>
</evidence>
<dbReference type="EMBL" id="WWVX01000001">
    <property type="protein sequence ID" value="MZL68417.1"/>
    <property type="molecule type" value="Genomic_DNA"/>
</dbReference>
<dbReference type="InterPro" id="IPR022476">
    <property type="entry name" value="Spore_YabP/YqfC"/>
</dbReference>
<dbReference type="InterPro" id="IPR038705">
    <property type="entry name" value="YabP_sf"/>
</dbReference>
<name>A0AAQ1RVL5_9FIRM</name>
<protein>
    <submittedName>
        <fullName evidence="2">Sporulation protein YabP</fullName>
    </submittedName>
</protein>
<evidence type="ECO:0000313" key="2">
    <source>
        <dbReference type="EMBL" id="SHF87002.1"/>
    </source>
</evidence>
<dbReference type="RefSeq" id="WP_021659069.1">
    <property type="nucleotide sequence ID" value="NZ_FQVY01000001.1"/>
</dbReference>
<reference evidence="2" key="2">
    <citation type="submission" date="2016-11" db="EMBL/GenBank/DDBJ databases">
        <authorList>
            <person name="Varghese N."/>
            <person name="Submissions S."/>
        </authorList>
    </citation>
    <scope>NUCLEOTIDE SEQUENCE</scope>
    <source>
        <strain evidence="2">DSM 4029</strain>
    </source>
</reference>
<dbReference type="Proteomes" id="UP000474718">
    <property type="component" value="Unassembled WGS sequence"/>
</dbReference>
<proteinExistence type="predicted"/>
<sequence length="98" mass="10943">MQEERKPAGQGQGQVPHNVIMENRKHMTVSGVLDIDSFSEDGIVLYTDLGELSVTGRDLHLGKLSVDTGELTLDGEIESLTYYDSQPREKGFFARIFK</sequence>
<keyword evidence="4" id="KW-1185">Reference proteome</keyword>
<comment type="caution">
    <text evidence="2">The sequence shown here is derived from an EMBL/GenBank/DDBJ whole genome shotgun (WGS) entry which is preliminary data.</text>
</comment>
<dbReference type="Pfam" id="PF07873">
    <property type="entry name" value="YabP"/>
    <property type="match status" value="1"/>
</dbReference>
<dbReference type="NCBIfam" id="TIGR02892">
    <property type="entry name" value="spore_yabP"/>
    <property type="match status" value="1"/>
</dbReference>
<evidence type="ECO:0000313" key="3">
    <source>
        <dbReference type="Proteomes" id="UP000184089"/>
    </source>
</evidence>
<gene>
    <name evidence="1" type="primary">yabP</name>
    <name evidence="1" type="ORF">GT747_01330</name>
    <name evidence="2" type="ORF">SAMN05444424_0985</name>
</gene>
<dbReference type="GO" id="GO:0030435">
    <property type="term" value="P:sporulation resulting in formation of a cellular spore"/>
    <property type="evidence" value="ECO:0007669"/>
    <property type="project" value="InterPro"/>
</dbReference>
<dbReference type="Gene3D" id="2.60.40.2000">
    <property type="match status" value="1"/>
</dbReference>
<accession>A0AAQ1RVL5</accession>
<organism evidence="2 3">
    <name type="scientific">Bittarella massiliensis</name>
    <name type="common">ex Durand et al. 2017</name>
    <dbReference type="NCBI Taxonomy" id="1720313"/>
    <lineage>
        <taxon>Bacteria</taxon>
        <taxon>Bacillati</taxon>
        <taxon>Bacillota</taxon>
        <taxon>Clostridia</taxon>
        <taxon>Eubacteriales</taxon>
        <taxon>Oscillospiraceae</taxon>
        <taxon>Bittarella (ex Durand et al. 2017)</taxon>
    </lineage>
</organism>
<dbReference type="EMBL" id="FQVY01000001">
    <property type="protein sequence ID" value="SHF87002.1"/>
    <property type="molecule type" value="Genomic_DNA"/>
</dbReference>
<dbReference type="InterPro" id="IPR012504">
    <property type="entry name" value="Spore_YabP"/>
</dbReference>
<dbReference type="PIRSF" id="PIRSF011576">
    <property type="entry name" value="YabP"/>
    <property type="match status" value="1"/>
</dbReference>